<evidence type="ECO:0000313" key="3">
    <source>
        <dbReference type="EMBL" id="TDC45842.1"/>
    </source>
</evidence>
<keyword evidence="4" id="KW-1185">Reference proteome</keyword>
<feature type="domain" description="Amidohydrolase-related" evidence="2">
    <location>
        <begin position="15"/>
        <end position="288"/>
    </location>
</feature>
<dbReference type="PANTHER" id="PTHR43569:SF2">
    <property type="entry name" value="AMIDOHYDROLASE-RELATED DOMAIN-CONTAINING PROTEIN"/>
    <property type="match status" value="1"/>
</dbReference>
<name>A0A4R4RC34_9ACTN</name>
<dbReference type="AlphaFoldDB" id="A0A4R4RC34"/>
<dbReference type="Proteomes" id="UP000295621">
    <property type="component" value="Unassembled WGS sequence"/>
</dbReference>
<dbReference type="InterPro" id="IPR006680">
    <property type="entry name" value="Amidohydro-rel"/>
</dbReference>
<protein>
    <submittedName>
        <fullName evidence="3">Amidohydrolase</fullName>
    </submittedName>
</protein>
<reference evidence="3 4" key="1">
    <citation type="submission" date="2019-02" db="EMBL/GenBank/DDBJ databases">
        <title>Draft genome sequences of novel Actinobacteria.</title>
        <authorList>
            <person name="Sahin N."/>
            <person name="Ay H."/>
            <person name="Saygin H."/>
        </authorList>
    </citation>
    <scope>NUCLEOTIDE SEQUENCE [LARGE SCALE GENOMIC DNA]</scope>
    <source>
        <strain evidence="3 4">KC603</strain>
    </source>
</reference>
<dbReference type="Gene3D" id="3.20.20.140">
    <property type="entry name" value="Metal-dependent hydrolases"/>
    <property type="match status" value="1"/>
</dbReference>
<dbReference type="InterPro" id="IPR052350">
    <property type="entry name" value="Metallo-dep_Lactonases"/>
</dbReference>
<dbReference type="OrthoDB" id="5450317at2"/>
<gene>
    <name evidence="3" type="ORF">E1212_28210</name>
</gene>
<comment type="similarity">
    <text evidence="1">Belongs to the metallo-dependent hydrolases superfamily.</text>
</comment>
<dbReference type="PANTHER" id="PTHR43569">
    <property type="entry name" value="AMIDOHYDROLASE"/>
    <property type="match status" value="1"/>
</dbReference>
<dbReference type="Pfam" id="PF04909">
    <property type="entry name" value="Amidohydro_2"/>
    <property type="match status" value="1"/>
</dbReference>
<dbReference type="EMBL" id="SMKL01000119">
    <property type="protein sequence ID" value="TDC45842.1"/>
    <property type="molecule type" value="Genomic_DNA"/>
</dbReference>
<comment type="caution">
    <text evidence="3">The sequence shown here is derived from an EMBL/GenBank/DDBJ whole genome shotgun (WGS) entry which is preliminary data.</text>
</comment>
<sequence>MAPSPTAERMDVPVVDAHAHVWPRWPYQPPVPDDATRGSVEHLLFEMDQNGVGRTLIVAAGIDRNPDNNEYVAAAVRAHPDRLVHAADVDCRWTPDYHRPGAADRLRAAVSRYGVRVVTHYLAKENDGWLVADEGRAFFRTAASLGLVLSVAAPPPWHEDLRVVARENPALPIVVHHLANVNSWPGGVDEGLRLVLPGRDLPNLFVKVSGWYYGSDEPWEYPHAARLGVARAFHDEWGPHRLVWASDHPVHRRALTYRQTLEIVRRNCTFIDPADLPGVLGGNLAALLPARSSVA</sequence>
<organism evidence="3 4">
    <name type="scientific">Jiangella ureilytica</name>
    <dbReference type="NCBI Taxonomy" id="2530374"/>
    <lineage>
        <taxon>Bacteria</taxon>
        <taxon>Bacillati</taxon>
        <taxon>Actinomycetota</taxon>
        <taxon>Actinomycetes</taxon>
        <taxon>Jiangellales</taxon>
        <taxon>Jiangellaceae</taxon>
        <taxon>Jiangella</taxon>
    </lineage>
</organism>
<accession>A0A4R4RC34</accession>
<keyword evidence="3" id="KW-0378">Hydrolase</keyword>
<dbReference type="InterPro" id="IPR032466">
    <property type="entry name" value="Metal_Hydrolase"/>
</dbReference>
<dbReference type="SUPFAM" id="SSF51556">
    <property type="entry name" value="Metallo-dependent hydrolases"/>
    <property type="match status" value="1"/>
</dbReference>
<dbReference type="GO" id="GO:0016787">
    <property type="term" value="F:hydrolase activity"/>
    <property type="evidence" value="ECO:0007669"/>
    <property type="project" value="UniProtKB-KW"/>
</dbReference>
<evidence type="ECO:0000259" key="2">
    <source>
        <dbReference type="Pfam" id="PF04909"/>
    </source>
</evidence>
<proteinExistence type="inferred from homology"/>
<evidence type="ECO:0000256" key="1">
    <source>
        <dbReference type="ARBA" id="ARBA00038310"/>
    </source>
</evidence>
<evidence type="ECO:0000313" key="4">
    <source>
        <dbReference type="Proteomes" id="UP000295621"/>
    </source>
</evidence>